<evidence type="ECO:0000259" key="1">
    <source>
        <dbReference type="Pfam" id="PF08553"/>
    </source>
</evidence>
<dbReference type="GO" id="GO:0005737">
    <property type="term" value="C:cytoplasm"/>
    <property type="evidence" value="ECO:0007669"/>
    <property type="project" value="TreeGrafter"/>
</dbReference>
<dbReference type="InParanoid" id="Q23H43"/>
<dbReference type="SUPFAM" id="SSF50978">
    <property type="entry name" value="WD40 repeat-like"/>
    <property type="match status" value="1"/>
</dbReference>
<dbReference type="STRING" id="312017.Q23H43"/>
<dbReference type="PANTHER" id="PTHR31913">
    <property type="entry name" value="VACUOLAR IMPORT AND DEGRADATION PROTEIN 27"/>
    <property type="match status" value="1"/>
</dbReference>
<dbReference type="OrthoDB" id="312822at2759"/>
<gene>
    <name evidence="2" type="ORF">TTHERM_00876990</name>
</gene>
<dbReference type="AlphaFoldDB" id="Q23H43"/>
<dbReference type="HOGENOM" id="CLU_376220_0_0_1"/>
<dbReference type="EMBL" id="GG662702">
    <property type="protein sequence ID" value="EAR95804.2"/>
    <property type="molecule type" value="Genomic_DNA"/>
</dbReference>
<dbReference type="eggNOG" id="KOG2395">
    <property type="taxonomic scope" value="Eukaryota"/>
</dbReference>
<dbReference type="InterPro" id="IPR013863">
    <property type="entry name" value="VID27_C"/>
</dbReference>
<dbReference type="Gene3D" id="2.130.10.10">
    <property type="entry name" value="YVTN repeat-like/Quinoprotein amine dehydrogenase"/>
    <property type="match status" value="1"/>
</dbReference>
<dbReference type="GO" id="GO:0005634">
    <property type="term" value="C:nucleus"/>
    <property type="evidence" value="ECO:0007669"/>
    <property type="project" value="TreeGrafter"/>
</dbReference>
<dbReference type="PANTHER" id="PTHR31913:SF0">
    <property type="entry name" value="VACUOLAR IMPORT AND DEGRADATION PROTEIN 27"/>
    <property type="match status" value="1"/>
</dbReference>
<keyword evidence="3" id="KW-1185">Reference proteome</keyword>
<sequence length="779" mass="90573">MNFIKKIFGKEESKHTLPEYIKDYKVYGNLFRREEKVSKLIMEDALISFSEGKTEFSFFLEFFKDEQPFYFPIAPSMDLREQTAHDGDKVIRKYVFDLESKLRMRVEFDVTEEKDLEVVLQFERYFSELLSIVTFQKPISEISNERIQQMCRHIVGKDLGRESETTSQKDSDVFSIAQHQIPNQTSIANQDMNRLSKELAGLNLDDGSKRVGEYQHQFQLYKKSSSSKENQVQDEKKSQYKIREDLIIQNENNAKLKDALLEIANKKEIKVANVGSLYEASGVFMQLKHKGIIFSIKLLEDYDYKLLIYNEDQHVIHQYHFEQSYEINHQENYIRWIENKADSIILYQVFFDSPGASQQVAVALQSCNYEKNNKVEQQKAFKDEEIQQIIRFSSERSDENYIEENKDYMDEEINNITFDPQVYIAQGETQSNSDLRSIAQAKILDRTFVSKGENIEVYRTIQDQDQDLEYLLTLPIVQGLNGEVFEPKKILMQEQDTKMLLLNNEENKKVYYYDIEKGKIIQEFGADEGFNNAIKDFCNQTKNGDLENTKTFYSINSKNIFRMDPRISKGAAQTCIQNGSKMYAQNNHFTCISSTKNGEFAIGSADGSVRLYNDVTKNAKNQFNLGYGDPIKGLDISQDGKWILATCQTYLILFPTYDCSNVTKNGFNSTIKIDNRPVPIRLQLSSEDQYYLKLKEIGFTPAKFDNCLTKKEKFIVSTTGAFTIVWDFIKVLQKKTQCYEIKKSDEPIQQAEFKFNKNDNVLAASVNRVEMQNIIKNKK</sequence>
<reference evidence="3" key="1">
    <citation type="journal article" date="2006" name="PLoS Biol.">
        <title>Macronuclear genome sequence of the ciliate Tetrahymena thermophila, a model eukaryote.</title>
        <authorList>
            <person name="Eisen J.A."/>
            <person name="Coyne R.S."/>
            <person name="Wu M."/>
            <person name="Wu D."/>
            <person name="Thiagarajan M."/>
            <person name="Wortman J.R."/>
            <person name="Badger J.H."/>
            <person name="Ren Q."/>
            <person name="Amedeo P."/>
            <person name="Jones K.M."/>
            <person name="Tallon L.J."/>
            <person name="Delcher A.L."/>
            <person name="Salzberg S.L."/>
            <person name="Silva J.C."/>
            <person name="Haas B.J."/>
            <person name="Majoros W.H."/>
            <person name="Farzad M."/>
            <person name="Carlton J.M."/>
            <person name="Smith R.K. Jr."/>
            <person name="Garg J."/>
            <person name="Pearlman R.E."/>
            <person name="Karrer K.M."/>
            <person name="Sun L."/>
            <person name="Manning G."/>
            <person name="Elde N.C."/>
            <person name="Turkewitz A.P."/>
            <person name="Asai D.J."/>
            <person name="Wilkes D.E."/>
            <person name="Wang Y."/>
            <person name="Cai H."/>
            <person name="Collins K."/>
            <person name="Stewart B.A."/>
            <person name="Lee S.R."/>
            <person name="Wilamowska K."/>
            <person name="Weinberg Z."/>
            <person name="Ruzzo W.L."/>
            <person name="Wloga D."/>
            <person name="Gaertig J."/>
            <person name="Frankel J."/>
            <person name="Tsao C.-C."/>
            <person name="Gorovsky M.A."/>
            <person name="Keeling P.J."/>
            <person name="Waller R.F."/>
            <person name="Patron N.J."/>
            <person name="Cherry J.M."/>
            <person name="Stover N.A."/>
            <person name="Krieger C.J."/>
            <person name="del Toro C."/>
            <person name="Ryder H.F."/>
            <person name="Williamson S.C."/>
            <person name="Barbeau R.A."/>
            <person name="Hamilton E.P."/>
            <person name="Orias E."/>
        </authorList>
    </citation>
    <scope>NUCLEOTIDE SEQUENCE [LARGE SCALE GENOMIC DNA]</scope>
    <source>
        <strain evidence="3">SB210</strain>
    </source>
</reference>
<dbReference type="Pfam" id="PF08553">
    <property type="entry name" value="VID27"/>
    <property type="match status" value="1"/>
</dbReference>
<name>Q23H43_TETTS</name>
<organism evidence="2 3">
    <name type="scientific">Tetrahymena thermophila (strain SB210)</name>
    <dbReference type="NCBI Taxonomy" id="312017"/>
    <lineage>
        <taxon>Eukaryota</taxon>
        <taxon>Sar</taxon>
        <taxon>Alveolata</taxon>
        <taxon>Ciliophora</taxon>
        <taxon>Intramacronucleata</taxon>
        <taxon>Oligohymenophorea</taxon>
        <taxon>Hymenostomatida</taxon>
        <taxon>Tetrahymenina</taxon>
        <taxon>Tetrahymenidae</taxon>
        <taxon>Tetrahymena</taxon>
    </lineage>
</organism>
<feature type="domain" description="Vacuolar import/degradation Vid27 C-terminal" evidence="1">
    <location>
        <begin position="439"/>
        <end position="774"/>
    </location>
</feature>
<evidence type="ECO:0000313" key="3">
    <source>
        <dbReference type="Proteomes" id="UP000009168"/>
    </source>
</evidence>
<dbReference type="GeneID" id="7826412"/>
<dbReference type="KEGG" id="tet:TTHERM_00876990"/>
<dbReference type="RefSeq" id="XP_001016049.2">
    <property type="nucleotide sequence ID" value="XM_001016049.2"/>
</dbReference>
<protein>
    <submittedName>
        <fullName evidence="2">Vid27 cytoplasmic protein</fullName>
    </submittedName>
</protein>
<dbReference type="Proteomes" id="UP000009168">
    <property type="component" value="Unassembled WGS sequence"/>
</dbReference>
<dbReference type="InterPro" id="IPR015943">
    <property type="entry name" value="WD40/YVTN_repeat-like_dom_sf"/>
</dbReference>
<evidence type="ECO:0000313" key="2">
    <source>
        <dbReference type="EMBL" id="EAR95804.2"/>
    </source>
</evidence>
<proteinExistence type="predicted"/>
<accession>Q23H43</accession>
<dbReference type="InterPro" id="IPR040458">
    <property type="entry name" value="Vid27"/>
</dbReference>
<dbReference type="InterPro" id="IPR036322">
    <property type="entry name" value="WD40_repeat_dom_sf"/>
</dbReference>